<dbReference type="Proteomes" id="UP000016462">
    <property type="component" value="Unassembled WGS sequence"/>
</dbReference>
<evidence type="ECO:0000313" key="1">
    <source>
        <dbReference type="EMBL" id="ERG63714.1"/>
    </source>
</evidence>
<sequence>METVKIRTPQSLLRMLPRLVGHTEAPSLVALPFSRGRSGMPMALDLPDRRSAAPIAHAVRRGARGADAVVLVACLAQPLGAGRLPLADELGHVARRLERAGMRVLEVLALAPDAWGDYSAPAGARGPLAELELLDDPAPGVPEPPPIPAVPEGRGSAAALEVAAWLGELQGGDVAAARDDPIAALELAVSLADRLDDGPGVLGVDPAKAAALAIALVASPAQRDLAIELAIDGRAAAERTLDAIEGDAATEAAANRFLGVGPAPDAERLRDRLRRWTAIAEATPLELRAPLLVIVGFLHFFLGRGRSAGRCAELAMAIDPALTMAPLLRDIVDAKGAPDWVLGTGIEVGARPATEE</sequence>
<name>U1LMZ1_9MICO</name>
<proteinExistence type="predicted"/>
<dbReference type="Pfam" id="PF13830">
    <property type="entry name" value="DUF4192"/>
    <property type="match status" value="1"/>
</dbReference>
<evidence type="ECO:0000313" key="2">
    <source>
        <dbReference type="Proteomes" id="UP000016462"/>
    </source>
</evidence>
<protein>
    <recommendedName>
        <fullName evidence="3">DUF4192 domain-containing protein</fullName>
    </recommendedName>
</protein>
<comment type="caution">
    <text evidence="1">The sequence shown here is derived from an EMBL/GenBank/DDBJ whole genome shotgun (WGS) entry which is preliminary data.</text>
</comment>
<dbReference type="RefSeq" id="WP_021011169.1">
    <property type="nucleotide sequence ID" value="NZ_ASHR01000030.1"/>
</dbReference>
<gene>
    <name evidence="1" type="ORF">L332_04500</name>
</gene>
<evidence type="ECO:0008006" key="3">
    <source>
        <dbReference type="Google" id="ProtNLM"/>
    </source>
</evidence>
<accession>U1LMZ1</accession>
<organism evidence="1 2">
    <name type="scientific">Agrococcus pavilionensis RW1</name>
    <dbReference type="NCBI Taxonomy" id="1330458"/>
    <lineage>
        <taxon>Bacteria</taxon>
        <taxon>Bacillati</taxon>
        <taxon>Actinomycetota</taxon>
        <taxon>Actinomycetes</taxon>
        <taxon>Micrococcales</taxon>
        <taxon>Microbacteriaceae</taxon>
        <taxon>Agrococcus</taxon>
    </lineage>
</organism>
<dbReference type="InterPro" id="IPR025447">
    <property type="entry name" value="DUF4192"/>
</dbReference>
<dbReference type="AlphaFoldDB" id="U1LMZ1"/>
<reference evidence="1 2" key="1">
    <citation type="journal article" date="2013" name="Genome Announc.">
        <title>First draft genome sequence from a member of the genus agrococcus, isolated from modern microbialites.</title>
        <authorList>
            <person name="White R.A.III."/>
            <person name="Grassa C.J."/>
            <person name="Suttle C.A."/>
        </authorList>
    </citation>
    <scope>NUCLEOTIDE SEQUENCE [LARGE SCALE GENOMIC DNA]</scope>
    <source>
        <strain evidence="1 2">RW1</strain>
    </source>
</reference>
<dbReference type="OrthoDB" id="4954868at2"/>
<dbReference type="EMBL" id="ASHR01000030">
    <property type="protein sequence ID" value="ERG63714.1"/>
    <property type="molecule type" value="Genomic_DNA"/>
</dbReference>
<keyword evidence="2" id="KW-1185">Reference proteome</keyword>